<sequence length="124" mass="13890">MAYPRHPAHLDAYVEVLGYETAISFLVMFGGCQLYFPTDPAGRSAAEALIGADRLKRLGAMMRDPKTEIPMPKTWLIRALRAEGYSVAQICRALKTTTTNVKRTLREAGDEPMRKPDPDQFSLF</sequence>
<dbReference type="EMBL" id="JAGISH010000009">
    <property type="protein sequence ID" value="MBP0483961.1"/>
    <property type="molecule type" value="Genomic_DNA"/>
</dbReference>
<comment type="caution">
    <text evidence="2">The sequence shown here is derived from an EMBL/GenBank/DDBJ whole genome shotgun (WGS) entry which is preliminary data.</text>
</comment>
<evidence type="ECO:0000313" key="3">
    <source>
        <dbReference type="Proteomes" id="UP000675940"/>
    </source>
</evidence>
<evidence type="ECO:0000256" key="1">
    <source>
        <dbReference type="SAM" id="MobiDB-lite"/>
    </source>
</evidence>
<name>A0A940MSF5_9RHOB</name>
<dbReference type="AlphaFoldDB" id="A0A940MSF5"/>
<accession>A0A940MSF5</accession>
<feature type="compositionally biased region" description="Basic and acidic residues" evidence="1">
    <location>
        <begin position="104"/>
        <end position="118"/>
    </location>
</feature>
<proteinExistence type="predicted"/>
<dbReference type="PROSITE" id="PS51257">
    <property type="entry name" value="PROKAR_LIPOPROTEIN"/>
    <property type="match status" value="1"/>
</dbReference>
<dbReference type="Proteomes" id="UP000675940">
    <property type="component" value="Unassembled WGS sequence"/>
</dbReference>
<organism evidence="2 3">
    <name type="scientific">Sagittula salina</name>
    <dbReference type="NCBI Taxonomy" id="2820268"/>
    <lineage>
        <taxon>Bacteria</taxon>
        <taxon>Pseudomonadati</taxon>
        <taxon>Pseudomonadota</taxon>
        <taxon>Alphaproteobacteria</taxon>
        <taxon>Rhodobacterales</taxon>
        <taxon>Roseobacteraceae</taxon>
        <taxon>Sagittula</taxon>
    </lineage>
</organism>
<feature type="region of interest" description="Disordered" evidence="1">
    <location>
        <begin position="103"/>
        <end position="124"/>
    </location>
</feature>
<protein>
    <submittedName>
        <fullName evidence="2">Uncharacterized protein</fullName>
    </submittedName>
</protein>
<evidence type="ECO:0000313" key="2">
    <source>
        <dbReference type="EMBL" id="MBP0483961.1"/>
    </source>
</evidence>
<keyword evidence="3" id="KW-1185">Reference proteome</keyword>
<reference evidence="2" key="1">
    <citation type="submission" date="2021-03" db="EMBL/GenBank/DDBJ databases">
        <title>Sagittula salina sp. nov. strain M10.9X isolated from the marine waste.</title>
        <authorList>
            <person name="Satari L."/>
            <person name="Molina-Menor E."/>
            <person name="Vidal-Verdu A."/>
            <person name="Pascual J."/>
            <person name="Pereto J."/>
            <person name="Porcar M."/>
        </authorList>
    </citation>
    <scope>NUCLEOTIDE SEQUENCE</scope>
    <source>
        <strain evidence="2">M10.9X</strain>
    </source>
</reference>
<gene>
    <name evidence="2" type="ORF">J5474_15885</name>
</gene>